<proteinExistence type="predicted"/>
<sequence>MQRLLLIVAVCLLSGCLTAPPKEAAKPTLLPRAQSYLDLTHLPEAKGKLYVSVYNIQDETGQFKPTLPATFLPPCRKAQRPCW</sequence>
<reference evidence="2 3" key="1">
    <citation type="submission" date="2018-06" db="EMBL/GenBank/DDBJ databases">
        <authorList>
            <consortium name="Pathogen Informatics"/>
            <person name="Doyle S."/>
        </authorList>
    </citation>
    <scope>NUCLEOTIDE SEQUENCE [LARGE SCALE GENOMIC DNA]</scope>
    <source>
        <strain evidence="2 3">NCTC12120</strain>
    </source>
</reference>
<evidence type="ECO:0000313" key="3">
    <source>
        <dbReference type="Proteomes" id="UP000251197"/>
    </source>
</evidence>
<evidence type="ECO:0000313" key="2">
    <source>
        <dbReference type="EMBL" id="SQC93941.1"/>
    </source>
</evidence>
<protein>
    <submittedName>
        <fullName evidence="2">Curli production assembly/transport protein CsgG</fullName>
    </submittedName>
</protein>
<organism evidence="2 3">
    <name type="scientific">Cedecea neteri</name>
    <dbReference type="NCBI Taxonomy" id="158822"/>
    <lineage>
        <taxon>Bacteria</taxon>
        <taxon>Pseudomonadati</taxon>
        <taxon>Pseudomonadota</taxon>
        <taxon>Gammaproteobacteria</taxon>
        <taxon>Enterobacterales</taxon>
        <taxon>Enterobacteriaceae</taxon>
        <taxon>Cedecea</taxon>
    </lineage>
</organism>
<keyword evidence="1" id="KW-0732">Signal</keyword>
<dbReference type="Gene3D" id="3.40.50.10610">
    <property type="entry name" value="ABC-type transport auxiliary lipoprotein component"/>
    <property type="match status" value="1"/>
</dbReference>
<feature type="signal peptide" evidence="1">
    <location>
        <begin position="1"/>
        <end position="19"/>
    </location>
</feature>
<gene>
    <name evidence="2" type="ORF">NCTC12120_07058</name>
</gene>
<accession>A0A2X3JDA8</accession>
<evidence type="ECO:0000256" key="1">
    <source>
        <dbReference type="SAM" id="SignalP"/>
    </source>
</evidence>
<dbReference type="AlphaFoldDB" id="A0A2X3JDA8"/>
<feature type="chain" id="PRO_5016002460" evidence="1">
    <location>
        <begin position="20"/>
        <end position="83"/>
    </location>
</feature>
<name>A0A2X3JDA8_9ENTR</name>
<dbReference type="EMBL" id="UAVU01000012">
    <property type="protein sequence ID" value="SQC93941.1"/>
    <property type="molecule type" value="Genomic_DNA"/>
</dbReference>
<dbReference type="PROSITE" id="PS51257">
    <property type="entry name" value="PROKAR_LIPOPROTEIN"/>
    <property type="match status" value="1"/>
</dbReference>
<dbReference type="Proteomes" id="UP000251197">
    <property type="component" value="Unassembled WGS sequence"/>
</dbReference>